<dbReference type="AlphaFoldDB" id="A0A927G703"/>
<comment type="caution">
    <text evidence="2">The sequence shown here is derived from an EMBL/GenBank/DDBJ whole genome shotgun (WGS) entry which is preliminary data.</text>
</comment>
<feature type="compositionally biased region" description="Acidic residues" evidence="1">
    <location>
        <begin position="192"/>
        <end position="202"/>
    </location>
</feature>
<evidence type="ECO:0000256" key="1">
    <source>
        <dbReference type="SAM" id="MobiDB-lite"/>
    </source>
</evidence>
<dbReference type="EMBL" id="JACYHB010000001">
    <property type="protein sequence ID" value="MBD8078013.1"/>
    <property type="molecule type" value="Genomic_DNA"/>
</dbReference>
<reference evidence="2" key="2">
    <citation type="submission" date="2020-09" db="EMBL/GenBank/DDBJ databases">
        <authorList>
            <person name="Yu Y."/>
        </authorList>
    </citation>
    <scope>NUCLEOTIDE SEQUENCE</scope>
    <source>
        <strain evidence="2">KCTC 49039</strain>
    </source>
</reference>
<dbReference type="Gene3D" id="1.25.40.10">
    <property type="entry name" value="Tetratricopeptide repeat domain"/>
    <property type="match status" value="1"/>
</dbReference>
<evidence type="ECO:0000313" key="2">
    <source>
        <dbReference type="EMBL" id="MBD8078013.1"/>
    </source>
</evidence>
<organism evidence="2 3">
    <name type="scientific">Cellulosimicrobium arenosum</name>
    <dbReference type="NCBI Taxonomy" id="2708133"/>
    <lineage>
        <taxon>Bacteria</taxon>
        <taxon>Bacillati</taxon>
        <taxon>Actinomycetota</taxon>
        <taxon>Actinomycetes</taxon>
        <taxon>Micrococcales</taxon>
        <taxon>Promicromonosporaceae</taxon>
        <taxon>Cellulosimicrobium</taxon>
    </lineage>
</organism>
<name>A0A927G703_9MICO</name>
<reference evidence="2" key="1">
    <citation type="journal article" date="2018" name="Curr. Microbiol.">
        <title>Cellulosimicrobium arenosum sp. nov., Isolated from Marine Sediment Sand.</title>
        <authorList>
            <person name="Oh M."/>
            <person name="Kim J.H."/>
            <person name="Yoon J.H."/>
            <person name="Schumann P."/>
            <person name="Kim W."/>
        </authorList>
    </citation>
    <scope>NUCLEOTIDE SEQUENCE</scope>
    <source>
        <strain evidence="2">KCTC 49039</strain>
    </source>
</reference>
<accession>A0A927G703</accession>
<dbReference type="Proteomes" id="UP000610846">
    <property type="component" value="Unassembled WGS sequence"/>
</dbReference>
<feature type="region of interest" description="Disordered" evidence="1">
    <location>
        <begin position="192"/>
        <end position="215"/>
    </location>
</feature>
<gene>
    <name evidence="2" type="ORF">IF651_02940</name>
</gene>
<dbReference type="InterPro" id="IPR011990">
    <property type="entry name" value="TPR-like_helical_dom_sf"/>
</dbReference>
<proteinExistence type="predicted"/>
<sequence>MGKHLVMAGRLIDDDPELAYEHAQAAVHRAGRVDVVREAAGLTAYRTGRYAEALRELRTVRRLNGSSEHLPIMADCERGLGRPERAISLAASDEARTLDDAARTELAIVVSGARLDLGEIDAALAALDHVPVAGRSGALGARVIQARAAILEAAGRDEEAAELLARLDPTLLGDGLDDPGEDVVVYDLAEEVEDVEGSEPADESTAGPGPTQGSR</sequence>
<evidence type="ECO:0000313" key="3">
    <source>
        <dbReference type="Proteomes" id="UP000610846"/>
    </source>
</evidence>
<evidence type="ECO:0008006" key="4">
    <source>
        <dbReference type="Google" id="ProtNLM"/>
    </source>
</evidence>
<keyword evidence="3" id="KW-1185">Reference proteome</keyword>
<protein>
    <recommendedName>
        <fullName evidence="4">Tetratricopeptide repeat protein</fullName>
    </recommendedName>
</protein>